<name>A0ABU9MZQ5_9GAMM</name>
<comment type="caution">
    <text evidence="7">The sequence shown here is derived from an EMBL/GenBank/DDBJ whole genome shotgun (WGS) entry which is preliminary data.</text>
</comment>
<feature type="signal peptide" evidence="6">
    <location>
        <begin position="1"/>
        <end position="23"/>
    </location>
</feature>
<sequence length="276" mass="31480">MRLGLHNSVLSVALAAFASGVQANELPLKQWHLGLNIGYGMMTNPLYGGGDMPLFLVPDVAYYTDTWYLDNNQLGYSFVNQDEHVLSLITEVNPETRFFVDWHPSSVFALQQMGNNSILNADGPVRVRVDDLDKRHWALDGGFEYHYFSPIGQFQVKALADISDVYRGWRAQASWRWGYRFEHWLVEPTLGINYSNNEQNDYFYGLSREETGGYADILVGSSIQPYAKIDLSYIVDERNALRMHLGYIDYHTQAKASPLFKESSSLTLFIGVKHLF</sequence>
<evidence type="ECO:0000256" key="5">
    <source>
        <dbReference type="ARBA" id="ARBA00023237"/>
    </source>
</evidence>
<keyword evidence="5" id="KW-0998">Cell outer membrane</keyword>
<dbReference type="Pfam" id="PF06629">
    <property type="entry name" value="MipA"/>
    <property type="match status" value="1"/>
</dbReference>
<evidence type="ECO:0000256" key="1">
    <source>
        <dbReference type="ARBA" id="ARBA00004442"/>
    </source>
</evidence>
<keyword evidence="3 6" id="KW-0732">Signal</keyword>
<dbReference type="RefSeq" id="WP_342679124.1">
    <property type="nucleotide sequence ID" value="NZ_JBCGCU010000012.1"/>
</dbReference>
<keyword evidence="4" id="KW-0472">Membrane</keyword>
<gene>
    <name evidence="7" type="ORF">WCN91_11290</name>
</gene>
<dbReference type="PANTHER" id="PTHR38776:SF1">
    <property type="entry name" value="MLTA-INTERACTING PROTEIN-RELATED"/>
    <property type="match status" value="1"/>
</dbReference>
<dbReference type="PANTHER" id="PTHR38776">
    <property type="entry name" value="MLTA-INTERACTING PROTEIN-RELATED"/>
    <property type="match status" value="1"/>
</dbReference>
<evidence type="ECO:0000256" key="6">
    <source>
        <dbReference type="SAM" id="SignalP"/>
    </source>
</evidence>
<evidence type="ECO:0000256" key="2">
    <source>
        <dbReference type="ARBA" id="ARBA00005722"/>
    </source>
</evidence>
<comment type="similarity">
    <text evidence="2">Belongs to the MipA/OmpV family.</text>
</comment>
<comment type="subcellular location">
    <subcellularLocation>
        <location evidence="1">Cell outer membrane</location>
    </subcellularLocation>
</comment>
<reference evidence="7 8" key="1">
    <citation type="submission" date="2024-03" db="EMBL/GenBank/DDBJ databases">
        <title>Pseudoalteromonas qingdaonensis sp. nov., isolated from the intestines of marine benthic organisms.</title>
        <authorList>
            <person name="Lin X."/>
            <person name="Fang S."/>
            <person name="Hu X."/>
        </authorList>
    </citation>
    <scope>NUCLEOTIDE SEQUENCE [LARGE SCALE GENOMIC DNA]</scope>
    <source>
        <strain evidence="7 8">YIC-827</strain>
    </source>
</reference>
<dbReference type="InterPro" id="IPR010583">
    <property type="entry name" value="MipA"/>
</dbReference>
<accession>A0ABU9MZQ5</accession>
<evidence type="ECO:0000313" key="7">
    <source>
        <dbReference type="EMBL" id="MEM0515991.1"/>
    </source>
</evidence>
<evidence type="ECO:0000256" key="3">
    <source>
        <dbReference type="ARBA" id="ARBA00022729"/>
    </source>
</evidence>
<dbReference type="Proteomes" id="UP001447008">
    <property type="component" value="Unassembled WGS sequence"/>
</dbReference>
<organism evidence="7 8">
    <name type="scientific">Pseudoalteromonas qingdaonensis</name>
    <dbReference type="NCBI Taxonomy" id="3131913"/>
    <lineage>
        <taxon>Bacteria</taxon>
        <taxon>Pseudomonadati</taxon>
        <taxon>Pseudomonadota</taxon>
        <taxon>Gammaproteobacteria</taxon>
        <taxon>Alteromonadales</taxon>
        <taxon>Pseudoalteromonadaceae</taxon>
        <taxon>Pseudoalteromonas</taxon>
    </lineage>
</organism>
<evidence type="ECO:0000256" key="4">
    <source>
        <dbReference type="ARBA" id="ARBA00023136"/>
    </source>
</evidence>
<dbReference type="EMBL" id="JBCGCU010000012">
    <property type="protein sequence ID" value="MEM0515991.1"/>
    <property type="molecule type" value="Genomic_DNA"/>
</dbReference>
<protein>
    <submittedName>
        <fullName evidence="7">MipA/OmpV family protein</fullName>
    </submittedName>
</protein>
<proteinExistence type="inferred from homology"/>
<keyword evidence="8" id="KW-1185">Reference proteome</keyword>
<feature type="chain" id="PRO_5046435027" evidence="6">
    <location>
        <begin position="24"/>
        <end position="276"/>
    </location>
</feature>
<evidence type="ECO:0000313" key="8">
    <source>
        <dbReference type="Proteomes" id="UP001447008"/>
    </source>
</evidence>